<dbReference type="AlphaFoldDB" id="A0A699HUC2"/>
<comment type="caution">
    <text evidence="2">The sequence shown here is derived from an EMBL/GenBank/DDBJ whole genome shotgun (WGS) entry which is preliminary data.</text>
</comment>
<reference evidence="2" key="1">
    <citation type="journal article" date="2019" name="Sci. Rep.">
        <title>Draft genome of Tanacetum cinerariifolium, the natural source of mosquito coil.</title>
        <authorList>
            <person name="Yamashiro T."/>
            <person name="Shiraishi A."/>
            <person name="Satake H."/>
            <person name="Nakayama K."/>
        </authorList>
    </citation>
    <scope>NUCLEOTIDE SEQUENCE</scope>
</reference>
<name>A0A699HUC2_TANCI</name>
<feature type="compositionally biased region" description="Polar residues" evidence="1">
    <location>
        <begin position="148"/>
        <end position="166"/>
    </location>
</feature>
<accession>A0A699HUC2</accession>
<protein>
    <recommendedName>
        <fullName evidence="3">Pre-mRNA splicing Prp18-interacting factor</fullName>
    </recommendedName>
</protein>
<evidence type="ECO:0008006" key="3">
    <source>
        <dbReference type="Google" id="ProtNLM"/>
    </source>
</evidence>
<dbReference type="EMBL" id="BKCJ010205265">
    <property type="protein sequence ID" value="GEY74135.1"/>
    <property type="molecule type" value="Genomic_DNA"/>
</dbReference>
<evidence type="ECO:0000313" key="2">
    <source>
        <dbReference type="EMBL" id="GEY74135.1"/>
    </source>
</evidence>
<sequence>MSWFSRCSWCGDPFNDANCSYCGGLFNNGNCPSCSIVGAGNEFVHNPNPLPYDNTPYFYDQPPQYHVETYSCELCGNDSHYGYDCPPRFPLVYEQEPCYNQNFGDNFYQQNSLSFPQQYLCCENYGGFHESFQCQPRNKNYFEPNPFYDSNSSGFDQPSQYSNDNQEDLNQQRMNDVDDRSNKMIESGNKIILFLGEIILQQKYVANLKDTIPLHDIISQLPPSIVITTSPSVLPIEDPEDSLIIGNEELSIILEKEMDKDIESNDFYDSNLDEPALLVTPIFDSNEHECFDLGGDVDEINSFDILSDFEDGYYDSQGDVLYLESFLSDDTTPNLPPEVTDIHKRTENKAKRAKPSTRLEVREKSKPKAYATGYAGVIQGLKEMDLEVVRDQGSGLDAWDTPKDLEASSPTINKEGNHTLGRYLV</sequence>
<gene>
    <name evidence="2" type="ORF">Tci_446109</name>
</gene>
<feature type="region of interest" description="Disordered" evidence="1">
    <location>
        <begin position="145"/>
        <end position="166"/>
    </location>
</feature>
<organism evidence="2">
    <name type="scientific">Tanacetum cinerariifolium</name>
    <name type="common">Dalmatian daisy</name>
    <name type="synonym">Chrysanthemum cinerariifolium</name>
    <dbReference type="NCBI Taxonomy" id="118510"/>
    <lineage>
        <taxon>Eukaryota</taxon>
        <taxon>Viridiplantae</taxon>
        <taxon>Streptophyta</taxon>
        <taxon>Embryophyta</taxon>
        <taxon>Tracheophyta</taxon>
        <taxon>Spermatophyta</taxon>
        <taxon>Magnoliopsida</taxon>
        <taxon>eudicotyledons</taxon>
        <taxon>Gunneridae</taxon>
        <taxon>Pentapetalae</taxon>
        <taxon>asterids</taxon>
        <taxon>campanulids</taxon>
        <taxon>Asterales</taxon>
        <taxon>Asteraceae</taxon>
        <taxon>Asteroideae</taxon>
        <taxon>Anthemideae</taxon>
        <taxon>Anthemidinae</taxon>
        <taxon>Tanacetum</taxon>
    </lineage>
</organism>
<evidence type="ECO:0000256" key="1">
    <source>
        <dbReference type="SAM" id="MobiDB-lite"/>
    </source>
</evidence>
<proteinExistence type="predicted"/>